<keyword evidence="7" id="KW-1185">Reference proteome</keyword>
<protein>
    <submittedName>
        <fullName evidence="6">Iron-binding protein</fullName>
    </submittedName>
</protein>
<sequence length="77" mass="8544">MSDSTRRLVRVVPSGPILVEGPVRIELADGRIVESDRFMVGICTCRRSKIYPLCDTSHRTVVRNSSAQRSAPQDSVD</sequence>
<comment type="caution">
    <text evidence="6">The sequence shown here is derived from an EMBL/GenBank/DDBJ whole genome shotgun (WGS) entry which is preliminary data.</text>
</comment>
<dbReference type="GO" id="GO:0051537">
    <property type="term" value="F:2 iron, 2 sulfur cluster binding"/>
    <property type="evidence" value="ECO:0007669"/>
    <property type="project" value="UniProtKB-KW"/>
</dbReference>
<evidence type="ECO:0000256" key="4">
    <source>
        <dbReference type="ARBA" id="ARBA00023014"/>
    </source>
</evidence>
<gene>
    <name evidence="6" type="ORF">TL10_14070</name>
</gene>
<proteinExistence type="predicted"/>
<evidence type="ECO:0000256" key="2">
    <source>
        <dbReference type="ARBA" id="ARBA00022723"/>
    </source>
</evidence>
<feature type="domain" description="Iron-binding zinc finger CDGSH type" evidence="5">
    <location>
        <begin position="20"/>
        <end position="64"/>
    </location>
</feature>
<dbReference type="Pfam" id="PF09360">
    <property type="entry name" value="zf-CDGSH"/>
    <property type="match status" value="1"/>
</dbReference>
<dbReference type="AlphaFoldDB" id="A0A0D1LD77"/>
<evidence type="ECO:0000256" key="1">
    <source>
        <dbReference type="ARBA" id="ARBA00022714"/>
    </source>
</evidence>
<keyword evidence="4" id="KW-0411">Iron-sulfur</keyword>
<keyword evidence="2" id="KW-0479">Metal-binding</keyword>
<dbReference type="Proteomes" id="UP000032221">
    <property type="component" value="Unassembled WGS sequence"/>
</dbReference>
<reference evidence="6 7" key="1">
    <citation type="submission" date="2015-01" db="EMBL/GenBank/DDBJ databases">
        <title>Genome sequence of Mycobacterium llatzerense and Mycobacterium immunogenum recovered from brain abscess.</title>
        <authorList>
            <person name="Greninger A.L."/>
            <person name="Langelier C."/>
            <person name="Cunningham G."/>
            <person name="Chiu C.Y."/>
            <person name="Miller S."/>
        </authorList>
    </citation>
    <scope>NUCLEOTIDE SEQUENCE [LARGE SCALE GENOMIC DNA]</scope>
    <source>
        <strain evidence="6 7">CLUC14</strain>
    </source>
</reference>
<dbReference type="RefSeq" id="WP_043396751.1">
    <property type="nucleotide sequence ID" value="NZ_JXST01000018.1"/>
</dbReference>
<organism evidence="6 7">
    <name type="scientific">Mycolicibacterium llatzerense</name>
    <dbReference type="NCBI Taxonomy" id="280871"/>
    <lineage>
        <taxon>Bacteria</taxon>
        <taxon>Bacillati</taxon>
        <taxon>Actinomycetota</taxon>
        <taxon>Actinomycetes</taxon>
        <taxon>Mycobacteriales</taxon>
        <taxon>Mycobacteriaceae</taxon>
        <taxon>Mycolicibacterium</taxon>
    </lineage>
</organism>
<dbReference type="STRING" id="280871.TL10_14070"/>
<dbReference type="GO" id="GO:0046872">
    <property type="term" value="F:metal ion binding"/>
    <property type="evidence" value="ECO:0007669"/>
    <property type="project" value="UniProtKB-KW"/>
</dbReference>
<dbReference type="Gene3D" id="3.40.5.90">
    <property type="entry name" value="CDGSH iron-sulfur domain, mitoNEET-type"/>
    <property type="match status" value="1"/>
</dbReference>
<dbReference type="EMBL" id="JXST01000018">
    <property type="protein sequence ID" value="KIU16282.1"/>
    <property type="molecule type" value="Genomic_DNA"/>
</dbReference>
<dbReference type="PATRIC" id="fig|280871.6.peg.2920"/>
<evidence type="ECO:0000259" key="5">
    <source>
        <dbReference type="SMART" id="SM00704"/>
    </source>
</evidence>
<accession>A0A0D1LD77</accession>
<evidence type="ECO:0000313" key="6">
    <source>
        <dbReference type="EMBL" id="KIU16282.1"/>
    </source>
</evidence>
<dbReference type="GO" id="GO:0005737">
    <property type="term" value="C:cytoplasm"/>
    <property type="evidence" value="ECO:0007669"/>
    <property type="project" value="UniProtKB-ARBA"/>
</dbReference>
<dbReference type="InterPro" id="IPR018967">
    <property type="entry name" value="FeS-contain_CDGSH-typ"/>
</dbReference>
<name>A0A0D1LD77_9MYCO</name>
<dbReference type="InterPro" id="IPR042216">
    <property type="entry name" value="MitoNEET_CISD"/>
</dbReference>
<keyword evidence="3" id="KW-0408">Iron</keyword>
<evidence type="ECO:0000313" key="7">
    <source>
        <dbReference type="Proteomes" id="UP000032221"/>
    </source>
</evidence>
<keyword evidence="1" id="KW-0001">2Fe-2S</keyword>
<dbReference type="SMART" id="SM00704">
    <property type="entry name" value="ZnF_CDGSH"/>
    <property type="match status" value="1"/>
</dbReference>
<evidence type="ECO:0000256" key="3">
    <source>
        <dbReference type="ARBA" id="ARBA00023004"/>
    </source>
</evidence>
<dbReference type="OrthoDB" id="3855487at2"/>